<sequence length="229" mass="26958">MYRETITDIFFDLDHTLWDFERNSALTFEKILVDHHISIGLDDFLQVYVPANLEFWKMYREERITKEELRYQRLKTVFDKLHYRVSDSVINQMSVDYIENLSNFNHLFPNTLPVLEYLSSSYRLHIITNGFEEVQNRKLKNSGIERFFDQVINSEMAGVKKPNPYIFQLALNRAGVEAQTSLMIGDNLEADIQGAMAVGYHALHFNAHNEPLHEHCKMIHDLIEIKSFL</sequence>
<dbReference type="RefSeq" id="WP_121850022.1">
    <property type="nucleotide sequence ID" value="NZ_CP032050.1"/>
</dbReference>
<dbReference type="InterPro" id="IPR036412">
    <property type="entry name" value="HAD-like_sf"/>
</dbReference>
<organism evidence="1 2">
    <name type="scientific">Euzebyella marina</name>
    <dbReference type="NCBI Taxonomy" id="1761453"/>
    <lineage>
        <taxon>Bacteria</taxon>
        <taxon>Pseudomonadati</taxon>
        <taxon>Bacteroidota</taxon>
        <taxon>Flavobacteriia</taxon>
        <taxon>Flavobacteriales</taxon>
        <taxon>Flavobacteriaceae</taxon>
        <taxon>Euzebyella</taxon>
    </lineage>
</organism>
<protein>
    <submittedName>
        <fullName evidence="1">Noncanonical pyrimidine nucleotidase, YjjG family</fullName>
    </submittedName>
</protein>
<dbReference type="NCBIfam" id="TIGR01549">
    <property type="entry name" value="HAD-SF-IA-v1"/>
    <property type="match status" value="1"/>
</dbReference>
<evidence type="ECO:0000313" key="1">
    <source>
        <dbReference type="EMBL" id="AYN69015.1"/>
    </source>
</evidence>
<dbReference type="NCBIfam" id="TIGR02254">
    <property type="entry name" value="YjjG_YfnB"/>
    <property type="match status" value="1"/>
</dbReference>
<dbReference type="InterPro" id="IPR023198">
    <property type="entry name" value="PGP-like_dom2"/>
</dbReference>
<name>A0A3G2L9R9_9FLAO</name>
<dbReference type="InterPro" id="IPR023214">
    <property type="entry name" value="HAD_sf"/>
</dbReference>
<dbReference type="Gene3D" id="1.10.150.240">
    <property type="entry name" value="Putative phosphatase, domain 2"/>
    <property type="match status" value="1"/>
</dbReference>
<dbReference type="OrthoDB" id="9802350at2"/>
<dbReference type="SUPFAM" id="SSF56784">
    <property type="entry name" value="HAD-like"/>
    <property type="match status" value="1"/>
</dbReference>
<dbReference type="EMBL" id="CP032050">
    <property type="protein sequence ID" value="AYN69015.1"/>
    <property type="molecule type" value="Genomic_DNA"/>
</dbReference>
<gene>
    <name evidence="1" type="ORF">D1013_17320</name>
</gene>
<dbReference type="Pfam" id="PF00702">
    <property type="entry name" value="Hydrolase"/>
    <property type="match status" value="1"/>
</dbReference>
<reference evidence="1 2" key="1">
    <citation type="submission" date="2018-08" db="EMBL/GenBank/DDBJ databases">
        <title>The reduced genetic potential of extracellular carbohydrate catabolism in Euzebyella marina RN62, a Flavobacteriia bacterium isolated from the hadal water.</title>
        <authorList>
            <person name="Xue C."/>
        </authorList>
    </citation>
    <scope>NUCLEOTIDE SEQUENCE [LARGE SCALE GENOMIC DNA]</scope>
    <source>
        <strain evidence="1 2">RN62</strain>
    </source>
</reference>
<dbReference type="AlphaFoldDB" id="A0A3G2L9R9"/>
<dbReference type="InterPro" id="IPR011951">
    <property type="entry name" value="HAD-SF_hydro_IA_YjjG/PynA"/>
</dbReference>
<dbReference type="SFLD" id="SFLDG01129">
    <property type="entry name" value="C1.5:_HAD__Beta-PGM__Phosphata"/>
    <property type="match status" value="1"/>
</dbReference>
<dbReference type="KEGG" id="emar:D1013_17320"/>
<proteinExistence type="predicted"/>
<dbReference type="InterPro" id="IPR006439">
    <property type="entry name" value="HAD-SF_hydro_IA"/>
</dbReference>
<dbReference type="SFLD" id="SFLDS00003">
    <property type="entry name" value="Haloacid_Dehalogenase"/>
    <property type="match status" value="1"/>
</dbReference>
<dbReference type="PANTHER" id="PTHR47478:SF1">
    <property type="entry name" value="PYRIMIDINE 5'-NUCLEOTIDASE YJJG"/>
    <property type="match status" value="1"/>
</dbReference>
<dbReference type="GO" id="GO:0008253">
    <property type="term" value="F:5'-nucleotidase activity"/>
    <property type="evidence" value="ECO:0007669"/>
    <property type="project" value="InterPro"/>
</dbReference>
<dbReference type="InterPro" id="IPR052550">
    <property type="entry name" value="Pyrimidine_5'-ntase_YjjG"/>
</dbReference>
<dbReference type="PANTHER" id="PTHR47478">
    <property type="match status" value="1"/>
</dbReference>
<accession>A0A3G2L9R9</accession>
<dbReference type="Proteomes" id="UP000276309">
    <property type="component" value="Chromosome"/>
</dbReference>
<evidence type="ECO:0000313" key="2">
    <source>
        <dbReference type="Proteomes" id="UP000276309"/>
    </source>
</evidence>
<dbReference type="Gene3D" id="3.40.50.1000">
    <property type="entry name" value="HAD superfamily/HAD-like"/>
    <property type="match status" value="1"/>
</dbReference>
<keyword evidence="2" id="KW-1185">Reference proteome</keyword>